<evidence type="ECO:0000313" key="1">
    <source>
        <dbReference type="EMBL" id="GBM20288.1"/>
    </source>
</evidence>
<evidence type="ECO:0000313" key="2">
    <source>
        <dbReference type="Proteomes" id="UP000499080"/>
    </source>
</evidence>
<proteinExistence type="predicted"/>
<keyword evidence="2" id="KW-1185">Reference proteome</keyword>
<gene>
    <name evidence="1" type="ORF">AVEN_195853_1</name>
</gene>
<comment type="caution">
    <text evidence="1">The sequence shown here is derived from an EMBL/GenBank/DDBJ whole genome shotgun (WGS) entry which is preliminary data.</text>
</comment>
<sequence length="91" mass="10637">MQDLTRHAQHRVCLSVLDGGSIHRTALIWRPATFTCSAGSKNMWVEDNFPPMTRFRQLFHDQGAIFYRQGIERLVQRSDKCLQRLGDYVEK</sequence>
<organism evidence="1 2">
    <name type="scientific">Araneus ventricosus</name>
    <name type="common">Orbweaver spider</name>
    <name type="synonym">Epeira ventricosa</name>
    <dbReference type="NCBI Taxonomy" id="182803"/>
    <lineage>
        <taxon>Eukaryota</taxon>
        <taxon>Metazoa</taxon>
        <taxon>Ecdysozoa</taxon>
        <taxon>Arthropoda</taxon>
        <taxon>Chelicerata</taxon>
        <taxon>Arachnida</taxon>
        <taxon>Araneae</taxon>
        <taxon>Araneomorphae</taxon>
        <taxon>Entelegynae</taxon>
        <taxon>Araneoidea</taxon>
        <taxon>Araneidae</taxon>
        <taxon>Araneus</taxon>
    </lineage>
</organism>
<dbReference type="EMBL" id="BGPR01000440">
    <property type="protein sequence ID" value="GBM20288.1"/>
    <property type="molecule type" value="Genomic_DNA"/>
</dbReference>
<dbReference type="AlphaFoldDB" id="A0A4Y2DWU3"/>
<protein>
    <submittedName>
        <fullName evidence="1">Uncharacterized protein</fullName>
    </submittedName>
</protein>
<reference evidence="1 2" key="1">
    <citation type="journal article" date="2019" name="Sci. Rep.">
        <title>Orb-weaving spider Araneus ventricosus genome elucidates the spidroin gene catalogue.</title>
        <authorList>
            <person name="Kono N."/>
            <person name="Nakamura H."/>
            <person name="Ohtoshi R."/>
            <person name="Moran D.A.P."/>
            <person name="Shinohara A."/>
            <person name="Yoshida Y."/>
            <person name="Fujiwara M."/>
            <person name="Mori M."/>
            <person name="Tomita M."/>
            <person name="Arakawa K."/>
        </authorList>
    </citation>
    <scope>NUCLEOTIDE SEQUENCE [LARGE SCALE GENOMIC DNA]</scope>
</reference>
<name>A0A4Y2DWU3_ARAVE</name>
<dbReference type="Proteomes" id="UP000499080">
    <property type="component" value="Unassembled WGS sequence"/>
</dbReference>
<accession>A0A4Y2DWU3</accession>